<proteinExistence type="inferred from homology"/>
<dbReference type="SUPFAM" id="SSF52743">
    <property type="entry name" value="Subtilisin-like"/>
    <property type="match status" value="1"/>
</dbReference>
<feature type="chain" id="PRO_5011534753" evidence="7">
    <location>
        <begin position="37"/>
        <end position="587"/>
    </location>
</feature>
<feature type="signal peptide" evidence="7">
    <location>
        <begin position="1"/>
        <end position="36"/>
    </location>
</feature>
<evidence type="ECO:0000256" key="3">
    <source>
        <dbReference type="ARBA" id="ARBA00022801"/>
    </source>
</evidence>
<dbReference type="InterPro" id="IPR015500">
    <property type="entry name" value="Peptidase_S8_subtilisin-rel"/>
</dbReference>
<dbReference type="Pfam" id="PF00082">
    <property type="entry name" value="Peptidase_S8"/>
    <property type="match status" value="1"/>
</dbReference>
<evidence type="ECO:0000256" key="7">
    <source>
        <dbReference type="SAM" id="SignalP"/>
    </source>
</evidence>
<dbReference type="RefSeq" id="WP_131801400.1">
    <property type="nucleotide sequence ID" value="NZ_FNCF01000001.1"/>
</dbReference>
<keyword evidence="7" id="KW-0732">Signal</keyword>
<gene>
    <name evidence="9" type="ORF">SAMN05660324_0861</name>
</gene>
<keyword evidence="2 5" id="KW-0645">Protease</keyword>
<feature type="compositionally biased region" description="Low complexity" evidence="6">
    <location>
        <begin position="38"/>
        <end position="106"/>
    </location>
</feature>
<dbReference type="Gene3D" id="3.40.50.200">
    <property type="entry name" value="Peptidase S8/S53 domain"/>
    <property type="match status" value="1"/>
</dbReference>
<feature type="active site" description="Charge relay system" evidence="5">
    <location>
        <position position="391"/>
    </location>
</feature>
<dbReference type="OrthoDB" id="5167143at2"/>
<dbReference type="PANTHER" id="PTHR43806:SF65">
    <property type="entry name" value="SERINE PROTEASE APRX"/>
    <property type="match status" value="1"/>
</dbReference>
<feature type="domain" description="Peptidase S8/S53" evidence="8">
    <location>
        <begin position="147"/>
        <end position="432"/>
    </location>
</feature>
<dbReference type="EMBL" id="FNCF01000001">
    <property type="protein sequence ID" value="SDF67898.1"/>
    <property type="molecule type" value="Genomic_DNA"/>
</dbReference>
<feature type="active site" description="Charge relay system" evidence="5">
    <location>
        <position position="156"/>
    </location>
</feature>
<dbReference type="PROSITE" id="PS51892">
    <property type="entry name" value="SUBTILASE"/>
    <property type="match status" value="1"/>
</dbReference>
<evidence type="ECO:0000256" key="4">
    <source>
        <dbReference type="ARBA" id="ARBA00022825"/>
    </source>
</evidence>
<dbReference type="InterPro" id="IPR036852">
    <property type="entry name" value="Peptidase_S8/S53_dom_sf"/>
</dbReference>
<name>A0A1G7N1G4_9ACTN</name>
<feature type="active site" description="Charge relay system" evidence="5">
    <location>
        <position position="193"/>
    </location>
</feature>
<dbReference type="AlphaFoldDB" id="A0A1G7N1G4"/>
<comment type="similarity">
    <text evidence="1 5">Belongs to the peptidase S8 family.</text>
</comment>
<dbReference type="Proteomes" id="UP000198863">
    <property type="component" value="Unassembled WGS sequence"/>
</dbReference>
<dbReference type="GO" id="GO:0006508">
    <property type="term" value="P:proteolysis"/>
    <property type="evidence" value="ECO:0007669"/>
    <property type="project" value="UniProtKB-KW"/>
</dbReference>
<dbReference type="PRINTS" id="PR00723">
    <property type="entry name" value="SUBTILISIN"/>
</dbReference>
<accession>A0A1G7N1G4</accession>
<organism evidence="9 10">
    <name type="scientific">Klenkia brasiliensis</name>
    <dbReference type="NCBI Taxonomy" id="333142"/>
    <lineage>
        <taxon>Bacteria</taxon>
        <taxon>Bacillati</taxon>
        <taxon>Actinomycetota</taxon>
        <taxon>Actinomycetes</taxon>
        <taxon>Geodermatophilales</taxon>
        <taxon>Geodermatophilaceae</taxon>
        <taxon>Klenkia</taxon>
    </lineage>
</organism>
<evidence type="ECO:0000256" key="2">
    <source>
        <dbReference type="ARBA" id="ARBA00022670"/>
    </source>
</evidence>
<dbReference type="InterPro" id="IPR000209">
    <property type="entry name" value="Peptidase_S8/S53_dom"/>
</dbReference>
<evidence type="ECO:0000256" key="1">
    <source>
        <dbReference type="ARBA" id="ARBA00011073"/>
    </source>
</evidence>
<feature type="region of interest" description="Disordered" evidence="6">
    <location>
        <begin position="38"/>
        <end position="119"/>
    </location>
</feature>
<evidence type="ECO:0000256" key="5">
    <source>
        <dbReference type="PROSITE-ProRule" id="PRU01240"/>
    </source>
</evidence>
<evidence type="ECO:0000256" key="6">
    <source>
        <dbReference type="SAM" id="MobiDB-lite"/>
    </source>
</evidence>
<keyword evidence="3 5" id="KW-0378">Hydrolase</keyword>
<evidence type="ECO:0000259" key="8">
    <source>
        <dbReference type="Pfam" id="PF00082"/>
    </source>
</evidence>
<dbReference type="InterPro" id="IPR050131">
    <property type="entry name" value="Peptidase_S8_subtilisin-like"/>
</dbReference>
<keyword evidence="10" id="KW-1185">Reference proteome</keyword>
<keyword evidence="4 5" id="KW-0720">Serine protease</keyword>
<sequence>MRRTGLTHLTRSAATVVLAAAVGLSATVVVAGSAQAAPAPATTATPTPSAAPTATTTGATSTGAPSTGADPTGAAPTEATPTEAAPTGSTSTGATSTATTGTEAPADTSDQPTDTGLGYDAVRDKGSLYNIAEVTGAHASWRAGYTGRGVGVALIDTGVSPVPGLVSGNVVDGADLSFDSQSPEMAHLDAFGHGTHLASIIAGRDTAGTPSSYVDPTRFNGIAPDATLVDVKVGASDGAVDVSQVIAGINWVVEHARDPGMNIRVINLSYGTDSVQDTQVDPMTFAVENAWRNGIVVVVAGGNEGESTLTLAQPARDPFVIAVGASDTAGTVTRSDDTVPAWSTRGDSTRAVDVVAPGVSVIGARVPNGYADQAFPSSRVGSRFAHASGTSQAAAVVSGEVALLLQQYPWMTPDQVKAVVTGSANGLSAISSLRRGSGLVDISQARRLPTLGAIATSLLPRPWGRGTGSLEASRGSAHVFDGISELTGEVDVQGNRWDAAAWARATGNGTVWDGGRWRGTVWTGSSWSGQTWPTAAWAVDWNGVAWTSADWSARTWRDGSWTARTWRDSSWSARTWRSVGFSSVAWS</sequence>
<protein>
    <submittedName>
        <fullName evidence="9">Serine protease AprX</fullName>
    </submittedName>
</protein>
<evidence type="ECO:0000313" key="10">
    <source>
        <dbReference type="Proteomes" id="UP000198863"/>
    </source>
</evidence>
<reference evidence="10" key="1">
    <citation type="submission" date="2016-10" db="EMBL/GenBank/DDBJ databases">
        <authorList>
            <person name="Varghese N."/>
            <person name="Submissions S."/>
        </authorList>
    </citation>
    <scope>NUCLEOTIDE SEQUENCE [LARGE SCALE GENOMIC DNA]</scope>
    <source>
        <strain evidence="10">DSM 44526</strain>
    </source>
</reference>
<evidence type="ECO:0000313" key="9">
    <source>
        <dbReference type="EMBL" id="SDF67898.1"/>
    </source>
</evidence>
<dbReference type="PANTHER" id="PTHR43806">
    <property type="entry name" value="PEPTIDASE S8"/>
    <property type="match status" value="1"/>
</dbReference>
<dbReference type="GO" id="GO:0004252">
    <property type="term" value="F:serine-type endopeptidase activity"/>
    <property type="evidence" value="ECO:0007669"/>
    <property type="project" value="UniProtKB-UniRule"/>
</dbReference>